<dbReference type="AlphaFoldDB" id="A0AAV3PIU9"/>
<dbReference type="Pfam" id="PF14111">
    <property type="entry name" value="DUF4283"/>
    <property type="match status" value="1"/>
</dbReference>
<keyword evidence="1" id="KW-1133">Transmembrane helix</keyword>
<dbReference type="EMBL" id="BAABME010001500">
    <property type="protein sequence ID" value="GAA0149952.1"/>
    <property type="molecule type" value="Genomic_DNA"/>
</dbReference>
<sequence>MKLTFIPPEEVNGKSVVKYQSIDVILGINRWRSAAYGYVMGINPNFASIERFANSRWAKYGFEKLYKVSSGLFIFQFSSDEERDQMLTAVPDDFESWRSEGLVWFWIPFFSLQFWNAEMFSKIGSFLGNPNFADGATSEMTRVSYARIYLEVEAKNEIPKFVPLAKVLNSVSRSIAVKLQIFAIYGAIYRYFPLTLCSVECGWRPPVCSHCQVFGHDLRQCRYGEFHQWRRWSSIIILVWRKKEAAVLVDVPTSHVEEVALNESEHDSIVHHHTPPFDVMVKVADNFAVLDQTEKESESGEKSGDESEFSEGCAKWTLVHNQVWLVGGDFNIVRASSEPDIGAMCEFNDCVKDTEVSKHLKVNLYGVGIGKRRACSGCWIGFYATRNGLIVSKDLWWIFLCLWNLITVISFGVDISFFKAFQVMCGGRMS</sequence>
<keyword evidence="1" id="KW-0812">Transmembrane</keyword>
<organism evidence="3 4">
    <name type="scientific">Lithospermum erythrorhizon</name>
    <name type="common">Purple gromwell</name>
    <name type="synonym">Lithospermum officinale var. erythrorhizon</name>
    <dbReference type="NCBI Taxonomy" id="34254"/>
    <lineage>
        <taxon>Eukaryota</taxon>
        <taxon>Viridiplantae</taxon>
        <taxon>Streptophyta</taxon>
        <taxon>Embryophyta</taxon>
        <taxon>Tracheophyta</taxon>
        <taxon>Spermatophyta</taxon>
        <taxon>Magnoliopsida</taxon>
        <taxon>eudicotyledons</taxon>
        <taxon>Gunneridae</taxon>
        <taxon>Pentapetalae</taxon>
        <taxon>asterids</taxon>
        <taxon>lamiids</taxon>
        <taxon>Boraginales</taxon>
        <taxon>Boraginaceae</taxon>
        <taxon>Boraginoideae</taxon>
        <taxon>Lithospermeae</taxon>
        <taxon>Lithospermum</taxon>
    </lineage>
</organism>
<dbReference type="Proteomes" id="UP001454036">
    <property type="component" value="Unassembled WGS sequence"/>
</dbReference>
<gene>
    <name evidence="3" type="ORF">LIER_09000</name>
</gene>
<keyword evidence="4" id="KW-1185">Reference proteome</keyword>
<feature type="domain" description="DUF4283" evidence="2">
    <location>
        <begin position="29"/>
        <end position="90"/>
    </location>
</feature>
<reference evidence="3 4" key="1">
    <citation type="submission" date="2024-01" db="EMBL/GenBank/DDBJ databases">
        <title>The complete chloroplast genome sequence of Lithospermum erythrorhizon: insights into the phylogenetic relationship among Boraginaceae species and the maternal lineages of purple gromwells.</title>
        <authorList>
            <person name="Okada T."/>
            <person name="Watanabe K."/>
        </authorList>
    </citation>
    <scope>NUCLEOTIDE SEQUENCE [LARGE SCALE GENOMIC DNA]</scope>
</reference>
<feature type="transmembrane region" description="Helical" evidence="1">
    <location>
        <begin position="395"/>
        <end position="421"/>
    </location>
</feature>
<protein>
    <recommendedName>
        <fullName evidence="2">DUF4283 domain-containing protein</fullName>
    </recommendedName>
</protein>
<evidence type="ECO:0000259" key="2">
    <source>
        <dbReference type="Pfam" id="PF14111"/>
    </source>
</evidence>
<evidence type="ECO:0000313" key="4">
    <source>
        <dbReference type="Proteomes" id="UP001454036"/>
    </source>
</evidence>
<evidence type="ECO:0000256" key="1">
    <source>
        <dbReference type="SAM" id="Phobius"/>
    </source>
</evidence>
<dbReference type="PANTHER" id="PTHR33233:SF14">
    <property type="entry name" value="ENDONUCLEASE_EXONUCLEASE_PHOSPHATASE"/>
    <property type="match status" value="1"/>
</dbReference>
<evidence type="ECO:0000313" key="3">
    <source>
        <dbReference type="EMBL" id="GAA0149952.1"/>
    </source>
</evidence>
<comment type="caution">
    <text evidence="3">The sequence shown here is derived from an EMBL/GenBank/DDBJ whole genome shotgun (WGS) entry which is preliminary data.</text>
</comment>
<dbReference type="PANTHER" id="PTHR33233">
    <property type="entry name" value="ENDONUCLEASE/EXONUCLEASE/PHOSPHATASE"/>
    <property type="match status" value="1"/>
</dbReference>
<accession>A0AAV3PIU9</accession>
<proteinExistence type="predicted"/>
<name>A0AAV3PIU9_LITER</name>
<keyword evidence="1" id="KW-0472">Membrane</keyword>
<dbReference type="InterPro" id="IPR025558">
    <property type="entry name" value="DUF4283"/>
</dbReference>